<comment type="caution">
    <text evidence="2">The sequence shown here is derived from an EMBL/GenBank/DDBJ whole genome shotgun (WGS) entry which is preliminary data.</text>
</comment>
<feature type="compositionally biased region" description="Low complexity" evidence="1">
    <location>
        <begin position="1"/>
        <end position="22"/>
    </location>
</feature>
<gene>
    <name evidence="2" type="ORF">LIER_37898</name>
</gene>
<evidence type="ECO:0000256" key="1">
    <source>
        <dbReference type="SAM" id="MobiDB-lite"/>
    </source>
</evidence>
<feature type="region of interest" description="Disordered" evidence="1">
    <location>
        <begin position="1"/>
        <end position="102"/>
    </location>
</feature>
<organism evidence="2 3">
    <name type="scientific">Lithospermum erythrorhizon</name>
    <name type="common">Purple gromwell</name>
    <name type="synonym">Lithospermum officinale var. erythrorhizon</name>
    <dbReference type="NCBI Taxonomy" id="34254"/>
    <lineage>
        <taxon>Eukaryota</taxon>
        <taxon>Viridiplantae</taxon>
        <taxon>Streptophyta</taxon>
        <taxon>Embryophyta</taxon>
        <taxon>Tracheophyta</taxon>
        <taxon>Spermatophyta</taxon>
        <taxon>Magnoliopsida</taxon>
        <taxon>eudicotyledons</taxon>
        <taxon>Gunneridae</taxon>
        <taxon>Pentapetalae</taxon>
        <taxon>asterids</taxon>
        <taxon>lamiids</taxon>
        <taxon>Boraginales</taxon>
        <taxon>Boraginaceae</taxon>
        <taxon>Boraginoideae</taxon>
        <taxon>Lithospermeae</taxon>
        <taxon>Lithospermum</taxon>
    </lineage>
</organism>
<evidence type="ECO:0000313" key="3">
    <source>
        <dbReference type="Proteomes" id="UP001454036"/>
    </source>
</evidence>
<reference evidence="2 3" key="1">
    <citation type="submission" date="2024-01" db="EMBL/GenBank/DDBJ databases">
        <title>The complete chloroplast genome sequence of Lithospermum erythrorhizon: insights into the phylogenetic relationship among Boraginaceae species and the maternal lineages of purple gromwells.</title>
        <authorList>
            <person name="Okada T."/>
            <person name="Watanabe K."/>
        </authorList>
    </citation>
    <scope>NUCLEOTIDE SEQUENCE [LARGE SCALE GENOMIC DNA]</scope>
</reference>
<name>A0AAV3PRS5_LITER</name>
<feature type="compositionally biased region" description="Polar residues" evidence="1">
    <location>
        <begin position="91"/>
        <end position="102"/>
    </location>
</feature>
<accession>A0AAV3PRS5</accession>
<protein>
    <submittedName>
        <fullName evidence="2">Uncharacterized protein</fullName>
    </submittedName>
</protein>
<evidence type="ECO:0000313" key="2">
    <source>
        <dbReference type="EMBL" id="GAA0154489.1"/>
    </source>
</evidence>
<feature type="compositionally biased region" description="Low complexity" evidence="1">
    <location>
        <begin position="32"/>
        <end position="42"/>
    </location>
</feature>
<proteinExistence type="predicted"/>
<keyword evidence="3" id="KW-1185">Reference proteome</keyword>
<dbReference type="Proteomes" id="UP001454036">
    <property type="component" value="Unassembled WGS sequence"/>
</dbReference>
<feature type="compositionally biased region" description="Low complexity" evidence="1">
    <location>
        <begin position="50"/>
        <end position="75"/>
    </location>
</feature>
<sequence length="140" mass="15835">MSSQPYDPSQQQQIYAYDYQQQHPQPSSYDPYQTQQYYHNQTHPPPPPSSSSSSYPPYYTPAYTSGPNTNCNNNNYGVEDSSIHPPGVPITESNGSISSNDVQNQHNSYYYYYPNAGIADMSINNQPHVQNPQVNLVESF</sequence>
<dbReference type="AlphaFoldDB" id="A0AAV3PRS5"/>
<dbReference type="EMBL" id="BAABME010018627">
    <property type="protein sequence ID" value="GAA0154489.1"/>
    <property type="molecule type" value="Genomic_DNA"/>
</dbReference>